<sequence length="200" mass="22145">MVQKGSVSIIDATVIKALNNRPNINKAGANIQDKDASYNVKTGSDGKMKTTYGFKGHIACDEDGLITKAVVTTGKSHDSQVFEELLTGHEVEVYADSAYASEKTEQQLKSKGIKNKILKRAYRNKPLIKEDKAFNRVCSGIRSRVESIFGLGKMHLGMGQARYKGLKRNALSFSMRCLVLNLKRATTIKKELEQLQANYA</sequence>
<dbReference type="PANTHER" id="PTHR35604">
    <property type="entry name" value="TRANSPOSASE INSH FOR INSERTION SEQUENCE ELEMENT IS5A-RELATED"/>
    <property type="match status" value="1"/>
</dbReference>
<dbReference type="EMBL" id="JBHLXE010000069">
    <property type="protein sequence ID" value="MFC0179598.1"/>
    <property type="molecule type" value="Genomic_DNA"/>
</dbReference>
<organism evidence="2 3">
    <name type="scientific">Thorsellia kenyensis</name>
    <dbReference type="NCBI Taxonomy" id="1549888"/>
    <lineage>
        <taxon>Bacteria</taxon>
        <taxon>Pseudomonadati</taxon>
        <taxon>Pseudomonadota</taxon>
        <taxon>Gammaproteobacteria</taxon>
        <taxon>Enterobacterales</taxon>
        <taxon>Thorselliaceae</taxon>
        <taxon>Thorsellia</taxon>
    </lineage>
</organism>
<dbReference type="Proteomes" id="UP001589758">
    <property type="component" value="Unassembled WGS sequence"/>
</dbReference>
<gene>
    <name evidence="2" type="ORF">ACFFIT_05770</name>
</gene>
<keyword evidence="3" id="KW-1185">Reference proteome</keyword>
<accession>A0ABV6C9F1</accession>
<name>A0ABV6C9F1_9GAMM</name>
<dbReference type="PANTHER" id="PTHR35604:SF2">
    <property type="entry name" value="TRANSPOSASE INSH FOR INSERTION SEQUENCE ELEMENT IS5A-RELATED"/>
    <property type="match status" value="1"/>
</dbReference>
<feature type="domain" description="Transposase IS4-like" evidence="1">
    <location>
        <begin position="4"/>
        <end position="182"/>
    </location>
</feature>
<dbReference type="InterPro" id="IPR002559">
    <property type="entry name" value="Transposase_11"/>
</dbReference>
<dbReference type="Pfam" id="PF01609">
    <property type="entry name" value="DDE_Tnp_1"/>
    <property type="match status" value="1"/>
</dbReference>
<protein>
    <submittedName>
        <fullName evidence="2">Transposase</fullName>
    </submittedName>
</protein>
<dbReference type="RefSeq" id="WP_385876710.1">
    <property type="nucleotide sequence ID" value="NZ_JBHLXE010000069.1"/>
</dbReference>
<comment type="caution">
    <text evidence="2">The sequence shown here is derived from an EMBL/GenBank/DDBJ whole genome shotgun (WGS) entry which is preliminary data.</text>
</comment>
<reference evidence="2 3" key="1">
    <citation type="submission" date="2024-09" db="EMBL/GenBank/DDBJ databases">
        <authorList>
            <person name="Sun Q."/>
            <person name="Mori K."/>
        </authorList>
    </citation>
    <scope>NUCLEOTIDE SEQUENCE [LARGE SCALE GENOMIC DNA]</scope>
    <source>
        <strain evidence="2 3">CCM 8545</strain>
    </source>
</reference>
<evidence type="ECO:0000313" key="3">
    <source>
        <dbReference type="Proteomes" id="UP001589758"/>
    </source>
</evidence>
<evidence type="ECO:0000313" key="2">
    <source>
        <dbReference type="EMBL" id="MFC0179598.1"/>
    </source>
</evidence>
<proteinExistence type="predicted"/>
<evidence type="ECO:0000259" key="1">
    <source>
        <dbReference type="Pfam" id="PF01609"/>
    </source>
</evidence>